<evidence type="ECO:0000313" key="9">
    <source>
        <dbReference type="Proteomes" id="UP000015530"/>
    </source>
</evidence>
<evidence type="ECO:0000313" key="8">
    <source>
        <dbReference type="EMBL" id="EQB48784.1"/>
    </source>
</evidence>
<dbReference type="Pfam" id="PF01494">
    <property type="entry name" value="FAD_binding_3"/>
    <property type="match status" value="1"/>
</dbReference>
<gene>
    <name evidence="8" type="ORF">CGLO_11957</name>
</gene>
<accession>T0K9V3</accession>
<dbReference type="GO" id="GO:0004497">
    <property type="term" value="F:monooxygenase activity"/>
    <property type="evidence" value="ECO:0007669"/>
    <property type="project" value="UniProtKB-KW"/>
</dbReference>
<keyword evidence="6" id="KW-0503">Monooxygenase</keyword>
<dbReference type="InterPro" id="IPR050493">
    <property type="entry name" value="FAD-dep_Monooxygenase_BioMet"/>
</dbReference>
<comment type="similarity">
    <text evidence="2">Belongs to the paxM FAD-dependent monooxygenase family.</text>
</comment>
<dbReference type="InterPro" id="IPR036188">
    <property type="entry name" value="FAD/NAD-bd_sf"/>
</dbReference>
<dbReference type="AlphaFoldDB" id="T0K9V3"/>
<dbReference type="HOGENOM" id="CLU_009665_19_1_1"/>
<dbReference type="OrthoDB" id="16820at2759"/>
<dbReference type="EMBL" id="AMYD01002537">
    <property type="protein sequence ID" value="EQB48784.1"/>
    <property type="molecule type" value="Genomic_DNA"/>
</dbReference>
<keyword evidence="5" id="KW-0560">Oxidoreductase</keyword>
<organism evidence="8 9">
    <name type="scientific">Colletotrichum gloeosporioides (strain Cg-14)</name>
    <name type="common">Anthracnose fungus</name>
    <name type="synonym">Glomerella cingulata</name>
    <dbReference type="NCBI Taxonomy" id="1237896"/>
    <lineage>
        <taxon>Eukaryota</taxon>
        <taxon>Fungi</taxon>
        <taxon>Dikarya</taxon>
        <taxon>Ascomycota</taxon>
        <taxon>Pezizomycotina</taxon>
        <taxon>Sordariomycetes</taxon>
        <taxon>Hypocreomycetidae</taxon>
        <taxon>Glomerellales</taxon>
        <taxon>Glomerellaceae</taxon>
        <taxon>Colletotrichum</taxon>
        <taxon>Colletotrichum gloeosporioides species complex</taxon>
    </lineage>
</organism>
<evidence type="ECO:0000256" key="5">
    <source>
        <dbReference type="ARBA" id="ARBA00023002"/>
    </source>
</evidence>
<dbReference type="STRING" id="1237896.T0K9V3"/>
<keyword evidence="3" id="KW-0285">Flavoprotein</keyword>
<proteinExistence type="inferred from homology"/>
<keyword evidence="4" id="KW-0274">FAD</keyword>
<dbReference type="Proteomes" id="UP000015530">
    <property type="component" value="Unassembled WGS sequence"/>
</dbReference>
<protein>
    <submittedName>
        <fullName evidence="8">FAD binding domain-containing protein</fullName>
    </submittedName>
</protein>
<evidence type="ECO:0000256" key="3">
    <source>
        <dbReference type="ARBA" id="ARBA00022630"/>
    </source>
</evidence>
<evidence type="ECO:0000256" key="1">
    <source>
        <dbReference type="ARBA" id="ARBA00001974"/>
    </source>
</evidence>
<evidence type="ECO:0000256" key="4">
    <source>
        <dbReference type="ARBA" id="ARBA00022827"/>
    </source>
</evidence>
<dbReference type="SUPFAM" id="SSF51905">
    <property type="entry name" value="FAD/NAD(P)-binding domain"/>
    <property type="match status" value="1"/>
</dbReference>
<name>T0K9V3_COLGC</name>
<evidence type="ECO:0000256" key="2">
    <source>
        <dbReference type="ARBA" id="ARBA00007992"/>
    </source>
</evidence>
<dbReference type="GO" id="GO:0071949">
    <property type="term" value="F:FAD binding"/>
    <property type="evidence" value="ECO:0007669"/>
    <property type="project" value="InterPro"/>
</dbReference>
<dbReference type="PANTHER" id="PTHR13789">
    <property type="entry name" value="MONOOXYGENASE"/>
    <property type="match status" value="1"/>
</dbReference>
<dbReference type="InterPro" id="IPR002938">
    <property type="entry name" value="FAD-bd"/>
</dbReference>
<dbReference type="OMA" id="WGHRSEE"/>
<evidence type="ECO:0000256" key="6">
    <source>
        <dbReference type="ARBA" id="ARBA00023033"/>
    </source>
</evidence>
<reference evidence="9" key="1">
    <citation type="journal article" date="2013" name="Mol. Plant Microbe Interact.">
        <title>Global aspects of pacC regulation of pathogenicity genes in Colletotrichum gloeosporioides as revealed by transcriptome analysis.</title>
        <authorList>
            <person name="Alkan N."/>
            <person name="Meng X."/>
            <person name="Friedlander G."/>
            <person name="Reuveni E."/>
            <person name="Sukno S."/>
            <person name="Sherman A."/>
            <person name="Thon M."/>
            <person name="Fluhr R."/>
            <person name="Prusky D."/>
        </authorList>
    </citation>
    <scope>NUCLEOTIDE SEQUENCE [LARGE SCALE GENOMIC DNA]</scope>
    <source>
        <strain evidence="9">Cg-14</strain>
    </source>
</reference>
<comment type="caution">
    <text evidence="8">The sequence shown here is derived from an EMBL/GenBank/DDBJ whole genome shotgun (WGS) entry which is preliminary data.</text>
</comment>
<dbReference type="PRINTS" id="PR00420">
    <property type="entry name" value="RNGMNOXGNASE"/>
</dbReference>
<evidence type="ECO:0000259" key="7">
    <source>
        <dbReference type="Pfam" id="PF01494"/>
    </source>
</evidence>
<feature type="domain" description="FAD-binding" evidence="7">
    <location>
        <begin position="111"/>
        <end position="295"/>
    </location>
</feature>
<dbReference type="Gene3D" id="3.50.50.60">
    <property type="entry name" value="FAD/NAD(P)-binding domain"/>
    <property type="match status" value="1"/>
</dbReference>
<dbReference type="PANTHER" id="PTHR13789:SF315">
    <property type="entry name" value="FAD-DEPENDENT MONOOXYGENASE MDPD"/>
    <property type="match status" value="1"/>
</dbReference>
<comment type="cofactor">
    <cofactor evidence="1">
        <name>FAD</name>
        <dbReference type="ChEBI" id="CHEBI:57692"/>
    </cofactor>
</comment>
<sequence length="423" mass="47194">MPECGSIVDGVVRYPLSGINVVIGEAISEAGDVIRLGPNNYATLKEYPTMLQEWDQFAFDVETCFCHRDGKFAIPKAEFEHHLPGVATHVIWPIRAKPIASRRDLALMFLAQCKRLGIPVTYGINITQYSEDGKGTATAHAEDGRTFTGDVVIAADGIGSKSCSKVISELERPQLRMYTASDMYIVFLLSKTHIFLGITHKDDGTAVESWSSTVTPEKTADVIPDKEGWDPVLMEAIHSTPPNTVVRWKLCCRNPQAKWHSDGGHIIQLGDAAHSFIPSSGSGASMALQDAMSLPECLRLGGKDRIALAVRVHQLLRYERTSLLQHNGFVNRRQVHRDMNEILKDERQPMILGKWVWTHHAEKYVTENFENACLAVEGGKPYMNTNLPVGRQVQPWSIEEEEEKEKSGIFVEDLKDMGDWGLI</sequence>